<sequence>MSHLFRPDKVQLFAEPVVGWVEQEISDNQPGRVACQGSSWPAQLYCAKSEFVLLPNEAVSVVGSQGITLLVERFQG</sequence>
<reference evidence="1" key="1">
    <citation type="submission" date="2024-07" db="EMBL/GenBank/DDBJ databases">
        <authorList>
            <person name="Kim Y.J."/>
            <person name="Jeong J.Y."/>
        </authorList>
    </citation>
    <scope>NUCLEOTIDE SEQUENCE</scope>
    <source>
        <strain evidence="1">GIHE-MW2</strain>
    </source>
</reference>
<proteinExistence type="predicted"/>
<dbReference type="Gene3D" id="2.40.50.140">
    <property type="entry name" value="Nucleic acid-binding proteins"/>
    <property type="match status" value="1"/>
</dbReference>
<organism evidence="1">
    <name type="scientific">Planktothricoides raciborskii GIHE-MW2</name>
    <dbReference type="NCBI Taxonomy" id="2792601"/>
    <lineage>
        <taxon>Bacteria</taxon>
        <taxon>Bacillati</taxon>
        <taxon>Cyanobacteriota</taxon>
        <taxon>Cyanophyceae</taxon>
        <taxon>Oscillatoriophycideae</taxon>
        <taxon>Oscillatoriales</taxon>
        <taxon>Oscillatoriaceae</taxon>
        <taxon>Planktothricoides</taxon>
    </lineage>
</organism>
<dbReference type="RefSeq" id="WP_156332009.1">
    <property type="nucleotide sequence ID" value="NZ_CP159837.1"/>
</dbReference>
<dbReference type="EMBL" id="CP159837">
    <property type="protein sequence ID" value="XCM39237.1"/>
    <property type="molecule type" value="Genomic_DNA"/>
</dbReference>
<dbReference type="AlphaFoldDB" id="A0AAU8JKA8"/>
<protein>
    <submittedName>
        <fullName evidence="1">NfeD family protein</fullName>
    </submittedName>
</protein>
<gene>
    <name evidence="1" type="ORF">ABWT76_002143</name>
</gene>
<dbReference type="InterPro" id="IPR012340">
    <property type="entry name" value="NA-bd_OB-fold"/>
</dbReference>
<accession>A0AAU8JKA8</accession>
<evidence type="ECO:0000313" key="1">
    <source>
        <dbReference type="EMBL" id="XCM39237.1"/>
    </source>
</evidence>
<name>A0AAU8JKA8_9CYAN</name>